<evidence type="ECO:0000256" key="7">
    <source>
        <dbReference type="ARBA" id="ARBA00022519"/>
    </source>
</evidence>
<dbReference type="GO" id="GO:0017004">
    <property type="term" value="P:cytochrome complex assembly"/>
    <property type="evidence" value="ECO:0007669"/>
    <property type="project" value="UniProtKB-KW"/>
</dbReference>
<dbReference type="GO" id="GO:0015886">
    <property type="term" value="P:heme transport"/>
    <property type="evidence" value="ECO:0007669"/>
    <property type="project" value="InterPro"/>
</dbReference>
<name>A0A6I4UM81_9SPHN</name>
<reference evidence="13 16" key="2">
    <citation type="submission" date="2020-08" db="EMBL/GenBank/DDBJ databases">
        <title>Genomic Encyclopedia of Type Strains, Phase IV (KMG-IV): sequencing the most valuable type-strain genomes for metagenomic binning, comparative biology and taxonomic classification.</title>
        <authorList>
            <person name="Goeker M."/>
        </authorList>
    </citation>
    <scope>NUCLEOTIDE SEQUENCE [LARGE SCALE GENOMIC DNA]</scope>
    <source>
        <strain evidence="13 16">DSM 8510</strain>
    </source>
</reference>
<evidence type="ECO:0000256" key="9">
    <source>
        <dbReference type="ARBA" id="ARBA00022748"/>
    </source>
</evidence>
<proteinExistence type="inferred from homology"/>
<dbReference type="InterPro" id="IPR007078">
    <property type="entry name" value="Haem_export_protD_CcmD"/>
</dbReference>
<comment type="similarity">
    <text evidence="3 12">Belongs to the CcmD/CycX/HelD family.</text>
</comment>
<comment type="function">
    <text evidence="1 12">Required for the export of heme to the periplasm for the biogenesis of c-type cytochromes.</text>
</comment>
<keyword evidence="7 12" id="KW-0997">Cell inner membrane</keyword>
<dbReference type="RefSeq" id="WP_160760673.1">
    <property type="nucleotide sequence ID" value="NZ_BAAADZ010000010.1"/>
</dbReference>
<protein>
    <recommendedName>
        <fullName evidence="4 12">Heme exporter protein D</fullName>
    </recommendedName>
</protein>
<organism evidence="14 15">
    <name type="scientific">Erythrobacter ramosus</name>
    <dbReference type="NCBI Taxonomy" id="35811"/>
    <lineage>
        <taxon>Bacteria</taxon>
        <taxon>Pseudomonadati</taxon>
        <taxon>Pseudomonadota</taxon>
        <taxon>Alphaproteobacteria</taxon>
        <taxon>Sphingomonadales</taxon>
        <taxon>Erythrobacteraceae</taxon>
        <taxon>Erythrobacter/Porphyrobacter group</taxon>
        <taxon>Erythrobacter</taxon>
    </lineage>
</organism>
<comment type="subcellular location">
    <subcellularLocation>
        <location evidence="2 12">Cell inner membrane</location>
        <topology evidence="2 12">Single-pass membrane protein</topology>
    </subcellularLocation>
</comment>
<dbReference type="EMBL" id="JACICE010000002">
    <property type="protein sequence ID" value="MBB3776390.1"/>
    <property type="molecule type" value="Genomic_DNA"/>
</dbReference>
<dbReference type="Proteomes" id="UP000548685">
    <property type="component" value="Unassembled WGS sequence"/>
</dbReference>
<evidence type="ECO:0000256" key="4">
    <source>
        <dbReference type="ARBA" id="ARBA00016461"/>
    </source>
</evidence>
<evidence type="ECO:0000313" key="15">
    <source>
        <dbReference type="Proteomes" id="UP000430021"/>
    </source>
</evidence>
<evidence type="ECO:0000256" key="8">
    <source>
        <dbReference type="ARBA" id="ARBA00022692"/>
    </source>
</evidence>
<evidence type="ECO:0000256" key="1">
    <source>
        <dbReference type="ARBA" id="ARBA00002442"/>
    </source>
</evidence>
<keyword evidence="10 12" id="KW-1133">Transmembrane helix</keyword>
<dbReference type="GO" id="GO:0005886">
    <property type="term" value="C:plasma membrane"/>
    <property type="evidence" value="ECO:0007669"/>
    <property type="project" value="UniProtKB-SubCell"/>
</dbReference>
<evidence type="ECO:0000256" key="10">
    <source>
        <dbReference type="ARBA" id="ARBA00022989"/>
    </source>
</evidence>
<dbReference type="Proteomes" id="UP000430021">
    <property type="component" value="Unassembled WGS sequence"/>
</dbReference>
<evidence type="ECO:0000256" key="12">
    <source>
        <dbReference type="RuleBase" id="RU363101"/>
    </source>
</evidence>
<evidence type="ECO:0000256" key="11">
    <source>
        <dbReference type="ARBA" id="ARBA00023136"/>
    </source>
</evidence>
<evidence type="ECO:0000313" key="14">
    <source>
        <dbReference type="EMBL" id="MXP38529.1"/>
    </source>
</evidence>
<keyword evidence="5 12" id="KW-0813">Transport</keyword>
<evidence type="ECO:0000313" key="16">
    <source>
        <dbReference type="Proteomes" id="UP000548685"/>
    </source>
</evidence>
<keyword evidence="8 12" id="KW-0812">Transmembrane</keyword>
<evidence type="ECO:0000256" key="6">
    <source>
        <dbReference type="ARBA" id="ARBA00022475"/>
    </source>
</evidence>
<keyword evidence="9 12" id="KW-0201">Cytochrome c-type biogenesis</keyword>
<keyword evidence="6 12" id="KW-1003">Cell membrane</keyword>
<evidence type="ECO:0000313" key="13">
    <source>
        <dbReference type="EMBL" id="MBB3776390.1"/>
    </source>
</evidence>
<comment type="caution">
    <text evidence="14">The sequence shown here is derived from an EMBL/GenBank/DDBJ whole genome shotgun (WGS) entry which is preliminary data.</text>
</comment>
<accession>A0A6I4UM81</accession>
<evidence type="ECO:0000256" key="5">
    <source>
        <dbReference type="ARBA" id="ARBA00022448"/>
    </source>
</evidence>
<dbReference type="Pfam" id="PF04995">
    <property type="entry name" value="CcmD"/>
    <property type="match status" value="1"/>
</dbReference>
<gene>
    <name evidence="13" type="ORF">FHS52_002359</name>
    <name evidence="14" type="ORF">GRI59_07885</name>
</gene>
<evidence type="ECO:0000256" key="3">
    <source>
        <dbReference type="ARBA" id="ARBA00008741"/>
    </source>
</evidence>
<reference evidence="14 15" key="1">
    <citation type="submission" date="2019-12" db="EMBL/GenBank/DDBJ databases">
        <title>Genomic-based taxomic classification of the family Erythrobacteraceae.</title>
        <authorList>
            <person name="Xu L."/>
        </authorList>
    </citation>
    <scope>NUCLEOTIDE SEQUENCE [LARGE SCALE GENOMIC DNA]</scope>
    <source>
        <strain evidence="14 15">JCM 10282</strain>
    </source>
</reference>
<sequence>MREELNQWDFVWLAYGVGAIALALLILWAWRSMARAEARRDASRRR</sequence>
<keyword evidence="11 12" id="KW-0472">Membrane</keyword>
<keyword evidence="16" id="KW-1185">Reference proteome</keyword>
<evidence type="ECO:0000256" key="2">
    <source>
        <dbReference type="ARBA" id="ARBA00004377"/>
    </source>
</evidence>
<feature type="transmembrane region" description="Helical" evidence="12">
    <location>
        <begin position="12"/>
        <end position="30"/>
    </location>
</feature>
<dbReference type="AlphaFoldDB" id="A0A6I4UM81"/>
<dbReference type="EMBL" id="WTYB01000002">
    <property type="protein sequence ID" value="MXP38529.1"/>
    <property type="molecule type" value="Genomic_DNA"/>
</dbReference>